<evidence type="ECO:0000256" key="1">
    <source>
        <dbReference type="SAM" id="MobiDB-lite"/>
    </source>
</evidence>
<name>A0A4Z2HBH3_9TELE</name>
<dbReference type="AlphaFoldDB" id="A0A4Z2HBH3"/>
<accession>A0A4Z2HBH3</accession>
<feature type="region of interest" description="Disordered" evidence="1">
    <location>
        <begin position="77"/>
        <end position="122"/>
    </location>
</feature>
<evidence type="ECO:0000313" key="3">
    <source>
        <dbReference type="Proteomes" id="UP000314294"/>
    </source>
</evidence>
<proteinExistence type="predicted"/>
<organism evidence="2 3">
    <name type="scientific">Liparis tanakae</name>
    <name type="common">Tanaka's snailfish</name>
    <dbReference type="NCBI Taxonomy" id="230148"/>
    <lineage>
        <taxon>Eukaryota</taxon>
        <taxon>Metazoa</taxon>
        <taxon>Chordata</taxon>
        <taxon>Craniata</taxon>
        <taxon>Vertebrata</taxon>
        <taxon>Euteleostomi</taxon>
        <taxon>Actinopterygii</taxon>
        <taxon>Neopterygii</taxon>
        <taxon>Teleostei</taxon>
        <taxon>Neoteleostei</taxon>
        <taxon>Acanthomorphata</taxon>
        <taxon>Eupercaria</taxon>
        <taxon>Perciformes</taxon>
        <taxon>Cottioidei</taxon>
        <taxon>Cottales</taxon>
        <taxon>Liparidae</taxon>
        <taxon>Liparis</taxon>
    </lineage>
</organism>
<reference evidence="2 3" key="1">
    <citation type="submission" date="2019-03" db="EMBL/GenBank/DDBJ databases">
        <title>First draft genome of Liparis tanakae, snailfish: a comprehensive survey of snailfish specific genes.</title>
        <authorList>
            <person name="Kim W."/>
            <person name="Song I."/>
            <person name="Jeong J.-H."/>
            <person name="Kim D."/>
            <person name="Kim S."/>
            <person name="Ryu S."/>
            <person name="Song J.Y."/>
            <person name="Lee S.K."/>
        </authorList>
    </citation>
    <scope>NUCLEOTIDE SEQUENCE [LARGE SCALE GENOMIC DNA]</scope>
    <source>
        <tissue evidence="2">Muscle</tissue>
    </source>
</reference>
<comment type="caution">
    <text evidence="2">The sequence shown here is derived from an EMBL/GenBank/DDBJ whole genome shotgun (WGS) entry which is preliminary data.</text>
</comment>
<dbReference type="EMBL" id="SRLO01000298">
    <property type="protein sequence ID" value="TNN62234.1"/>
    <property type="molecule type" value="Genomic_DNA"/>
</dbReference>
<protein>
    <submittedName>
        <fullName evidence="2">Uncharacterized protein</fullName>
    </submittedName>
</protein>
<gene>
    <name evidence="2" type="ORF">EYF80_027498</name>
</gene>
<feature type="compositionally biased region" description="Polar residues" evidence="1">
    <location>
        <begin position="102"/>
        <end position="122"/>
    </location>
</feature>
<evidence type="ECO:0000313" key="2">
    <source>
        <dbReference type="EMBL" id="TNN62234.1"/>
    </source>
</evidence>
<keyword evidence="3" id="KW-1185">Reference proteome</keyword>
<dbReference type="Proteomes" id="UP000314294">
    <property type="component" value="Unassembled WGS sequence"/>
</dbReference>
<sequence>MELRFVQRDVAVLEQEMTKYSRAHILLIFLVLLAHEKKSICPLGCVGLASKGDGLRGEALGGGGLLAATFNLDLSDGLMRDTNEMPTTQRSVPPQGEGVSEAVSQREATVADTSQNGRCPHD</sequence>